<dbReference type="InterPro" id="IPR028979">
    <property type="entry name" value="Ser_kin/Pase_Hpr-like_N_sf"/>
</dbReference>
<proteinExistence type="predicted"/>
<protein>
    <recommendedName>
        <fullName evidence="1">DRTGG domain-containing protein</fullName>
    </recommendedName>
</protein>
<dbReference type="InterPro" id="IPR010766">
    <property type="entry name" value="DRTGG"/>
</dbReference>
<organism evidence="2 3">
    <name type="scientific">Caloramator australicus RC3</name>
    <dbReference type="NCBI Taxonomy" id="857293"/>
    <lineage>
        <taxon>Bacteria</taxon>
        <taxon>Bacillati</taxon>
        <taxon>Bacillota</taxon>
        <taxon>Clostridia</taxon>
        <taxon>Eubacteriales</taxon>
        <taxon>Clostridiaceae</taxon>
        <taxon>Caloramator</taxon>
    </lineage>
</organism>
<keyword evidence="3" id="KW-1185">Reference proteome</keyword>
<dbReference type="OrthoDB" id="9800390at2"/>
<dbReference type="EMBL" id="CAKP01000105">
    <property type="protein sequence ID" value="CCJ34084.1"/>
    <property type="molecule type" value="Genomic_DNA"/>
</dbReference>
<dbReference type="AlphaFoldDB" id="I7KVL8"/>
<dbReference type="Proteomes" id="UP000007652">
    <property type="component" value="Unassembled WGS sequence"/>
</dbReference>
<reference evidence="2 3" key="1">
    <citation type="journal article" date="2011" name="J. Bacteriol.">
        <title>Draft genome sequence of Caloramator australicus strain RC3T, a thermoanaerobe from the Great Artesian Basin of Australia.</title>
        <authorList>
            <person name="Ogg C.D."/>
            <person name="Patel B.K.C."/>
        </authorList>
    </citation>
    <scope>NUCLEOTIDE SEQUENCE [LARGE SCALE GENOMIC DNA]</scope>
    <source>
        <strain evidence="2 3">RC3</strain>
    </source>
</reference>
<dbReference type="RefSeq" id="WP_008909341.1">
    <property type="nucleotide sequence ID" value="NZ_CAKP01000105.1"/>
</dbReference>
<feature type="domain" description="DRTGG" evidence="1">
    <location>
        <begin position="6"/>
        <end position="102"/>
    </location>
</feature>
<accession>I7KVL8</accession>
<dbReference type="eggNOG" id="COG4109">
    <property type="taxonomic scope" value="Bacteria"/>
</dbReference>
<evidence type="ECO:0000313" key="3">
    <source>
        <dbReference type="Proteomes" id="UP000007652"/>
    </source>
</evidence>
<dbReference type="Pfam" id="PF07085">
    <property type="entry name" value="DRTGG"/>
    <property type="match status" value="1"/>
</dbReference>
<sequence>MKLGKIKELLEAEVLCNEELLDYEAVSAFACDLMSDVLSLAKKETILLTGLTNVQAVRTAEMLDLRCIIFVRNKRPDESVVELAREKGICVLFTKYTLFTACGILYSNGLKGADML</sequence>
<evidence type="ECO:0000313" key="2">
    <source>
        <dbReference type="EMBL" id="CCJ34084.1"/>
    </source>
</evidence>
<dbReference type="Gene3D" id="3.40.1390.20">
    <property type="entry name" value="HprK N-terminal domain-like"/>
    <property type="match status" value="1"/>
</dbReference>
<gene>
    <name evidence="2" type="ORF">CAAU_2000</name>
</gene>
<comment type="caution">
    <text evidence="2">The sequence shown here is derived from an EMBL/GenBank/DDBJ whole genome shotgun (WGS) entry which is preliminary data.</text>
</comment>
<evidence type="ECO:0000259" key="1">
    <source>
        <dbReference type="Pfam" id="PF07085"/>
    </source>
</evidence>
<dbReference type="STRING" id="857293.CAAU_2000"/>
<name>I7KVL8_9CLOT</name>
<dbReference type="SUPFAM" id="SSF75138">
    <property type="entry name" value="HprK N-terminal domain-like"/>
    <property type="match status" value="1"/>
</dbReference>